<dbReference type="InterPro" id="IPR003819">
    <property type="entry name" value="TauD/TfdA-like"/>
</dbReference>
<feature type="domain" description="TauD/TfdA-like" evidence="2">
    <location>
        <begin position="130"/>
        <end position="376"/>
    </location>
</feature>
<name>A0A8S8Z934_SORMA</name>
<gene>
    <name evidence="3" type="ORF">SMACR_08625</name>
</gene>
<evidence type="ECO:0000256" key="1">
    <source>
        <dbReference type="ARBA" id="ARBA00023002"/>
    </source>
</evidence>
<accession>A0A8S8Z934</accession>
<evidence type="ECO:0000313" key="4">
    <source>
        <dbReference type="Proteomes" id="UP000433876"/>
    </source>
</evidence>
<dbReference type="SUPFAM" id="SSF51197">
    <property type="entry name" value="Clavaminate synthase-like"/>
    <property type="match status" value="1"/>
</dbReference>
<organism evidence="3 4">
    <name type="scientific">Sordaria macrospora</name>
    <dbReference type="NCBI Taxonomy" id="5147"/>
    <lineage>
        <taxon>Eukaryota</taxon>
        <taxon>Fungi</taxon>
        <taxon>Dikarya</taxon>
        <taxon>Ascomycota</taxon>
        <taxon>Pezizomycotina</taxon>
        <taxon>Sordariomycetes</taxon>
        <taxon>Sordariomycetidae</taxon>
        <taxon>Sordariales</taxon>
        <taxon>Sordariaceae</taxon>
        <taxon>Sordaria</taxon>
    </lineage>
</organism>
<evidence type="ECO:0000313" key="3">
    <source>
        <dbReference type="EMBL" id="KAA8619433.1"/>
    </source>
</evidence>
<proteinExistence type="predicted"/>
<dbReference type="Pfam" id="PF02668">
    <property type="entry name" value="TauD"/>
    <property type="match status" value="1"/>
</dbReference>
<dbReference type="Proteomes" id="UP000433876">
    <property type="component" value="Unassembled WGS sequence"/>
</dbReference>
<reference evidence="3 4" key="1">
    <citation type="submission" date="2017-07" db="EMBL/GenBank/DDBJ databases">
        <title>Genome sequence of the Sordaria macrospora wild type strain R19027.</title>
        <authorList>
            <person name="Nowrousian M."/>
            <person name="Teichert I."/>
            <person name="Kueck U."/>
        </authorList>
    </citation>
    <scope>NUCLEOTIDE SEQUENCE [LARGE SCALE GENOMIC DNA]</scope>
    <source>
        <strain evidence="3 4">R19027</strain>
        <tissue evidence="3">Mycelium</tissue>
    </source>
</reference>
<dbReference type="Gene3D" id="3.60.130.10">
    <property type="entry name" value="Clavaminate synthase-like"/>
    <property type="match status" value="1"/>
</dbReference>
<dbReference type="AlphaFoldDB" id="A0A8S8Z934"/>
<dbReference type="InterPro" id="IPR050411">
    <property type="entry name" value="AlphaKG_dependent_hydroxylases"/>
</dbReference>
<comment type="caution">
    <text evidence="3">The sequence shown here is derived from an EMBL/GenBank/DDBJ whole genome shotgun (WGS) entry which is preliminary data.</text>
</comment>
<dbReference type="EMBL" id="NMPR01000434">
    <property type="protein sequence ID" value="KAA8619433.1"/>
    <property type="molecule type" value="Genomic_DNA"/>
</dbReference>
<keyword evidence="1" id="KW-0560">Oxidoreductase</keyword>
<evidence type="ECO:0000259" key="2">
    <source>
        <dbReference type="Pfam" id="PF02668"/>
    </source>
</evidence>
<sequence length="432" mass="48664">MMMSIGNMGSSGPSYYSQGLRARFNIDAYRVQQAKAEVNKPYSDISYTVNEKKYRDRAAARVRAGGLPTSVPAGWPTKLQGPLVWTVDDFEKEDEYVYHLTPADKMEVLEALSIFKSYGLDSHKVTKDLFPLPNLGPILSGIRDDIYIGKGFSIIRGLNPDDYAITDLTAIYLGITSYIGQQRGKQDQRGSMLIHVIKRGDETTGFDDQYGEDKPFHTDCVTDTLCLFTQGLAASGGQSCIASAYTIYNEIARTRPDLIHTLAAPDWPFDTLGRDPAYYKRALMYWHDGRLITSFSRRLLVGSEPFSPRTPGIPGLTEAQAEALDAMHFIAKQHEIKPRMVRGDLRFINNMALLHRREAFENDKTSGEARHLVRMWLHNDEGACWSLPAPLRLAWARVFEDEGNKERGEYWDLKPMRDPLTGHILRVGGSCD</sequence>
<dbReference type="VEuPathDB" id="FungiDB:SMAC_08625"/>
<dbReference type="PANTHER" id="PTHR10696">
    <property type="entry name" value="GAMMA-BUTYROBETAINE HYDROXYLASE-RELATED"/>
    <property type="match status" value="1"/>
</dbReference>
<protein>
    <recommendedName>
        <fullName evidence="2">TauD/TfdA-like domain-containing protein</fullName>
    </recommendedName>
</protein>
<dbReference type="GO" id="GO:0016491">
    <property type="term" value="F:oxidoreductase activity"/>
    <property type="evidence" value="ECO:0007669"/>
    <property type="project" value="UniProtKB-KW"/>
</dbReference>
<dbReference type="InterPro" id="IPR042098">
    <property type="entry name" value="TauD-like_sf"/>
</dbReference>
<dbReference type="PANTHER" id="PTHR10696:SF49">
    <property type="entry name" value="TAUD_TFDA-LIKE DOMAIN-CONTAINING PROTEIN"/>
    <property type="match status" value="1"/>
</dbReference>